<sequence>MSQCLHHDPHVLPIHLQLHLLHLLHLLPSSSCLLLSAHLCNAFIMCVKHFPLNFLHKFFH</sequence>
<accession>A0A8T0G740</accession>
<dbReference type="Proteomes" id="UP000822688">
    <property type="component" value="Chromosome 12"/>
</dbReference>
<keyword evidence="3" id="KW-1185">Reference proteome</keyword>
<evidence type="ECO:0000313" key="2">
    <source>
        <dbReference type="EMBL" id="KAG0554655.1"/>
    </source>
</evidence>
<gene>
    <name evidence="2" type="ORF">KC19_12G108600</name>
</gene>
<reference evidence="2" key="1">
    <citation type="submission" date="2020-06" db="EMBL/GenBank/DDBJ databases">
        <title>WGS assembly of Ceratodon purpureus strain R40.</title>
        <authorList>
            <person name="Carey S.B."/>
            <person name="Jenkins J."/>
            <person name="Shu S."/>
            <person name="Lovell J.T."/>
            <person name="Sreedasyam A."/>
            <person name="Maumus F."/>
            <person name="Tiley G.P."/>
            <person name="Fernandez-Pozo N."/>
            <person name="Barry K."/>
            <person name="Chen C."/>
            <person name="Wang M."/>
            <person name="Lipzen A."/>
            <person name="Daum C."/>
            <person name="Saski C.A."/>
            <person name="Payton A.C."/>
            <person name="Mcbreen J.C."/>
            <person name="Conrad R.E."/>
            <person name="Kollar L.M."/>
            <person name="Olsson S."/>
            <person name="Huttunen S."/>
            <person name="Landis J.B."/>
            <person name="Wickett N.J."/>
            <person name="Johnson M.G."/>
            <person name="Rensing S.A."/>
            <person name="Grimwood J."/>
            <person name="Schmutz J."/>
            <person name="Mcdaniel S.F."/>
        </authorList>
    </citation>
    <scope>NUCLEOTIDE SEQUENCE</scope>
    <source>
        <strain evidence="2">R40</strain>
    </source>
</reference>
<evidence type="ECO:0000313" key="3">
    <source>
        <dbReference type="Proteomes" id="UP000822688"/>
    </source>
</evidence>
<comment type="caution">
    <text evidence="2">The sequence shown here is derived from an EMBL/GenBank/DDBJ whole genome shotgun (WGS) entry which is preliminary data.</text>
</comment>
<proteinExistence type="predicted"/>
<feature type="chain" id="PRO_5035799584" evidence="1">
    <location>
        <begin position="33"/>
        <end position="60"/>
    </location>
</feature>
<dbReference type="AlphaFoldDB" id="A0A8T0G740"/>
<keyword evidence="1" id="KW-0732">Signal</keyword>
<name>A0A8T0G740_CERPU</name>
<feature type="signal peptide" evidence="1">
    <location>
        <begin position="1"/>
        <end position="32"/>
    </location>
</feature>
<dbReference type="EMBL" id="CM026433">
    <property type="protein sequence ID" value="KAG0554655.1"/>
    <property type="molecule type" value="Genomic_DNA"/>
</dbReference>
<organism evidence="2 3">
    <name type="scientific">Ceratodon purpureus</name>
    <name type="common">Fire moss</name>
    <name type="synonym">Dicranum purpureum</name>
    <dbReference type="NCBI Taxonomy" id="3225"/>
    <lineage>
        <taxon>Eukaryota</taxon>
        <taxon>Viridiplantae</taxon>
        <taxon>Streptophyta</taxon>
        <taxon>Embryophyta</taxon>
        <taxon>Bryophyta</taxon>
        <taxon>Bryophytina</taxon>
        <taxon>Bryopsida</taxon>
        <taxon>Dicranidae</taxon>
        <taxon>Pseudoditrichales</taxon>
        <taxon>Ditrichaceae</taxon>
        <taxon>Ceratodon</taxon>
    </lineage>
</organism>
<protein>
    <submittedName>
        <fullName evidence="2">Uncharacterized protein</fullName>
    </submittedName>
</protein>
<evidence type="ECO:0000256" key="1">
    <source>
        <dbReference type="SAM" id="SignalP"/>
    </source>
</evidence>